<keyword evidence="1" id="KW-0732">Signal</keyword>
<organism evidence="2 3">
    <name type="scientific">Paenibacillus amylolyticus</name>
    <dbReference type="NCBI Taxonomy" id="1451"/>
    <lineage>
        <taxon>Bacteria</taxon>
        <taxon>Bacillati</taxon>
        <taxon>Bacillota</taxon>
        <taxon>Bacilli</taxon>
        <taxon>Bacillales</taxon>
        <taxon>Paenibacillaceae</taxon>
        <taxon>Paenibacillus</taxon>
    </lineage>
</organism>
<name>A0A117I1Z9_PAEAM</name>
<reference evidence="2 3" key="1">
    <citation type="journal article" date="2016" name="Genome Announc.">
        <title>Draft Genome Sequence of Paenibacillus amylolyticus Heshi-A3, Isolated from Fermented Rice Bran in a Japanese Fermented Seafood Dish.</title>
        <authorList>
            <person name="Akuzawa S."/>
            <person name="Nagaoka J."/>
            <person name="Kanekatsu M."/>
            <person name="Kubota E."/>
            <person name="Ohtake R."/>
            <person name="Suzuki T."/>
            <person name="Kanesaki Y."/>
        </authorList>
    </citation>
    <scope>NUCLEOTIDE SEQUENCE [LARGE SCALE GENOMIC DNA]</scope>
    <source>
        <strain evidence="2 3">Heshi-A3</strain>
    </source>
</reference>
<evidence type="ECO:0000256" key="1">
    <source>
        <dbReference type="SAM" id="SignalP"/>
    </source>
</evidence>
<feature type="signal peptide" evidence="1">
    <location>
        <begin position="1"/>
        <end position="29"/>
    </location>
</feature>
<proteinExistence type="predicted"/>
<sequence length="59" mass="6381">MKKVLSVALYPLMWVVGAVSFLSVNANSAAGSALFVKDIATDRSYDGQAIYDSIERRNA</sequence>
<comment type="caution">
    <text evidence="2">The sequence shown here is derived from an EMBL/GenBank/DDBJ whole genome shotgun (WGS) entry which is preliminary data.</text>
</comment>
<gene>
    <name evidence="2" type="ORF">PAHA3_3076</name>
</gene>
<accession>A0A117I1Z9</accession>
<reference evidence="3" key="2">
    <citation type="submission" date="2016-01" db="EMBL/GenBank/DDBJ databases">
        <title>Draft Genome Sequence of Paenibacillus amylolyticus Heshi-A3 that Was Isolated from Fermented Rice Bran with Aging Salted Mackerel, Which Was Named Heshiko as Traditional Fermented Seafood in Japan.</title>
        <authorList>
            <person name="Akuzawa S."/>
            <person name="Nakagawa J."/>
            <person name="Kanekatsu T."/>
            <person name="Kubota E."/>
            <person name="Ohtake R."/>
            <person name="Suzuki T."/>
            <person name="Kanesaki Y."/>
        </authorList>
    </citation>
    <scope>NUCLEOTIDE SEQUENCE [LARGE SCALE GENOMIC DNA]</scope>
    <source>
        <strain evidence="3">Heshi-A3</strain>
    </source>
</reference>
<feature type="chain" id="PRO_5007148430" evidence="1">
    <location>
        <begin position="30"/>
        <end position="59"/>
    </location>
</feature>
<dbReference type="AlphaFoldDB" id="A0A117I1Z9"/>
<dbReference type="RefSeq" id="WP_062835425.1">
    <property type="nucleotide sequence ID" value="NZ_BCNV01000001.1"/>
</dbReference>
<dbReference type="EMBL" id="BCNV01000001">
    <property type="protein sequence ID" value="GAS83000.1"/>
    <property type="molecule type" value="Genomic_DNA"/>
</dbReference>
<protein>
    <submittedName>
        <fullName evidence="2">Uncharacterized protein</fullName>
    </submittedName>
</protein>
<dbReference type="Proteomes" id="UP000069697">
    <property type="component" value="Unassembled WGS sequence"/>
</dbReference>
<evidence type="ECO:0000313" key="3">
    <source>
        <dbReference type="Proteomes" id="UP000069697"/>
    </source>
</evidence>
<evidence type="ECO:0000313" key="2">
    <source>
        <dbReference type="EMBL" id="GAS83000.1"/>
    </source>
</evidence>